<evidence type="ECO:0000256" key="1">
    <source>
        <dbReference type="ARBA" id="ARBA00000085"/>
    </source>
</evidence>
<evidence type="ECO:0000256" key="3">
    <source>
        <dbReference type="ARBA" id="ARBA00012438"/>
    </source>
</evidence>
<protein>
    <recommendedName>
        <fullName evidence="3">histidine kinase</fullName>
        <ecNumber evidence="3">2.7.13.3</ecNumber>
    </recommendedName>
</protein>
<name>A0A510XTR2_9GAMM</name>
<keyword evidence="11" id="KW-0902">Two-component regulatory system</keyword>
<dbReference type="InterPro" id="IPR036097">
    <property type="entry name" value="HisK_dim/P_sf"/>
</dbReference>
<accession>A0A510XTR2</accession>
<dbReference type="Pfam" id="PF13493">
    <property type="entry name" value="DUF4118"/>
    <property type="match status" value="1"/>
</dbReference>
<feature type="transmembrane region" description="Helical" evidence="13">
    <location>
        <begin position="6"/>
        <end position="25"/>
    </location>
</feature>
<keyword evidence="6 13" id="KW-0812">Transmembrane</keyword>
<gene>
    <name evidence="15" type="ORF">PES01_08460</name>
</gene>
<keyword evidence="7" id="KW-0547">Nucleotide-binding</keyword>
<evidence type="ECO:0000256" key="7">
    <source>
        <dbReference type="ARBA" id="ARBA00022741"/>
    </source>
</evidence>
<dbReference type="SUPFAM" id="SSF47384">
    <property type="entry name" value="Homodimeric domain of signal transducing histidine kinase"/>
    <property type="match status" value="1"/>
</dbReference>
<dbReference type="OrthoDB" id="9806130at2"/>
<dbReference type="PANTHER" id="PTHR45569:SF1">
    <property type="entry name" value="SENSOR PROTEIN KDPD"/>
    <property type="match status" value="1"/>
</dbReference>
<comment type="caution">
    <text evidence="15">The sequence shown here is derived from an EMBL/GenBank/DDBJ whole genome shotgun (WGS) entry which is preliminary data.</text>
</comment>
<dbReference type="Gene3D" id="1.10.287.130">
    <property type="match status" value="1"/>
</dbReference>
<keyword evidence="5" id="KW-0808">Transferase</keyword>
<dbReference type="Proteomes" id="UP000321419">
    <property type="component" value="Unassembled WGS sequence"/>
</dbReference>
<comment type="catalytic activity">
    <reaction evidence="1">
        <text>ATP + protein L-histidine = ADP + protein N-phospho-L-histidine.</text>
        <dbReference type="EC" id="2.7.13.3"/>
    </reaction>
</comment>
<evidence type="ECO:0000256" key="13">
    <source>
        <dbReference type="SAM" id="Phobius"/>
    </source>
</evidence>
<evidence type="ECO:0000256" key="2">
    <source>
        <dbReference type="ARBA" id="ARBA00004141"/>
    </source>
</evidence>
<dbReference type="Gene3D" id="1.20.120.620">
    <property type="entry name" value="Backbone structure of the membrane domain of e. Coli histidine kinase receptor kdpd"/>
    <property type="match status" value="1"/>
</dbReference>
<dbReference type="SUPFAM" id="SSF55874">
    <property type="entry name" value="ATPase domain of HSP90 chaperone/DNA topoisomerase II/histidine kinase"/>
    <property type="match status" value="1"/>
</dbReference>
<dbReference type="GO" id="GO:0000155">
    <property type="term" value="F:phosphorelay sensor kinase activity"/>
    <property type="evidence" value="ECO:0007669"/>
    <property type="project" value="InterPro"/>
</dbReference>
<keyword evidence="12 13" id="KW-0472">Membrane</keyword>
<evidence type="ECO:0000259" key="14">
    <source>
        <dbReference type="PROSITE" id="PS50109"/>
    </source>
</evidence>
<evidence type="ECO:0000256" key="8">
    <source>
        <dbReference type="ARBA" id="ARBA00022777"/>
    </source>
</evidence>
<feature type="domain" description="Histidine kinase" evidence="14">
    <location>
        <begin position="232"/>
        <end position="412"/>
    </location>
</feature>
<evidence type="ECO:0000256" key="6">
    <source>
        <dbReference type="ARBA" id="ARBA00022692"/>
    </source>
</evidence>
<reference evidence="15 16" key="1">
    <citation type="submission" date="2019-07" db="EMBL/GenBank/DDBJ databases">
        <title>Whole genome shotgun sequence of Pseudoalteromonas espejiana NBRC 102222.</title>
        <authorList>
            <person name="Hosoyama A."/>
            <person name="Uohara A."/>
            <person name="Ohji S."/>
            <person name="Ichikawa N."/>
        </authorList>
    </citation>
    <scope>NUCLEOTIDE SEQUENCE [LARGE SCALE GENOMIC DNA]</scope>
    <source>
        <strain evidence="15 16">NBRC 102222</strain>
    </source>
</reference>
<keyword evidence="16" id="KW-1185">Reference proteome</keyword>
<proteinExistence type="predicted"/>
<dbReference type="EMBL" id="BJUM01000006">
    <property type="protein sequence ID" value="GEK54001.1"/>
    <property type="molecule type" value="Genomic_DNA"/>
</dbReference>
<keyword evidence="10 13" id="KW-1133">Transmembrane helix</keyword>
<dbReference type="InterPro" id="IPR025201">
    <property type="entry name" value="KdpD_TM"/>
</dbReference>
<dbReference type="InterPro" id="IPR005467">
    <property type="entry name" value="His_kinase_dom"/>
</dbReference>
<evidence type="ECO:0000256" key="10">
    <source>
        <dbReference type="ARBA" id="ARBA00022989"/>
    </source>
</evidence>
<evidence type="ECO:0000256" key="11">
    <source>
        <dbReference type="ARBA" id="ARBA00023012"/>
    </source>
</evidence>
<dbReference type="InterPro" id="IPR038318">
    <property type="entry name" value="KdpD_sf"/>
</dbReference>
<dbReference type="CDD" id="cd00082">
    <property type="entry name" value="HisKA"/>
    <property type="match status" value="1"/>
</dbReference>
<evidence type="ECO:0000313" key="15">
    <source>
        <dbReference type="EMBL" id="GEK54001.1"/>
    </source>
</evidence>
<dbReference type="EC" id="2.7.13.3" evidence="3"/>
<dbReference type="PANTHER" id="PTHR45569">
    <property type="entry name" value="SENSOR PROTEIN KDPD"/>
    <property type="match status" value="1"/>
</dbReference>
<evidence type="ECO:0000256" key="9">
    <source>
        <dbReference type="ARBA" id="ARBA00022840"/>
    </source>
</evidence>
<evidence type="ECO:0000256" key="5">
    <source>
        <dbReference type="ARBA" id="ARBA00022679"/>
    </source>
</evidence>
<dbReference type="Pfam" id="PF00512">
    <property type="entry name" value="HisKA"/>
    <property type="match status" value="1"/>
</dbReference>
<evidence type="ECO:0000313" key="16">
    <source>
        <dbReference type="Proteomes" id="UP000321419"/>
    </source>
</evidence>
<dbReference type="AlphaFoldDB" id="A0A510XTR2"/>
<keyword evidence="9" id="KW-0067">ATP-binding</keyword>
<keyword evidence="8 15" id="KW-0418">Kinase</keyword>
<dbReference type="SMART" id="SM00388">
    <property type="entry name" value="HisKA"/>
    <property type="match status" value="1"/>
</dbReference>
<dbReference type="PROSITE" id="PS50109">
    <property type="entry name" value="HIS_KIN"/>
    <property type="match status" value="1"/>
</dbReference>
<dbReference type="RefSeq" id="WP_089347825.1">
    <property type="nucleotide sequence ID" value="NZ_BJUM01000006.1"/>
</dbReference>
<dbReference type="GO" id="GO:0005524">
    <property type="term" value="F:ATP binding"/>
    <property type="evidence" value="ECO:0007669"/>
    <property type="project" value="UniProtKB-KW"/>
</dbReference>
<feature type="transmembrane region" description="Helical" evidence="13">
    <location>
        <begin position="85"/>
        <end position="104"/>
    </location>
</feature>
<sequence>MGINRWLKPLLLTTVAPISIVLAIFPVREWLTTTDIVMLQLLWVAWVAVRQNAALAGITTLVSVACTDWFFVLPYFTFHIEKIEYLVTFTVMLIVGLMISKLAGELSKNVRDTQLHASNTRCLYELAKALNGLDDINAQRQVFTTSIKDHLGITLRWNSNRMDNREYFNIEQNTQWGGFSSNAELSPENRAFIDTALSLLFQVHENSNLRNQSASMKVQAELERAKNALLRSLSHDLRTPLATIMGSSSMLADENIELSKASITEQAKNIYEQSKILNQHFNKVMELSRVNKIGEQLAWQSINVHTLVTEAKARRQQQLSGFNLALVFDKAACCIGDMTLLEIALANIFENAARFGDGVATVGFNTERIDNITHYKIVVGNLIVAHPSSSDEGVGLGSVICDVVAQFHQGEFVLAIDELTQVATAILSWGAKND</sequence>
<organism evidence="15 16">
    <name type="scientific">Pseudoalteromonas espejiana</name>
    <dbReference type="NCBI Taxonomy" id="28107"/>
    <lineage>
        <taxon>Bacteria</taxon>
        <taxon>Pseudomonadati</taxon>
        <taxon>Pseudomonadota</taxon>
        <taxon>Gammaproteobacteria</taxon>
        <taxon>Alteromonadales</taxon>
        <taxon>Pseudoalteromonadaceae</taxon>
        <taxon>Pseudoalteromonas</taxon>
    </lineage>
</organism>
<feature type="transmembrane region" description="Helical" evidence="13">
    <location>
        <begin position="55"/>
        <end position="78"/>
    </location>
</feature>
<keyword evidence="4" id="KW-0597">Phosphoprotein</keyword>
<comment type="subcellular location">
    <subcellularLocation>
        <location evidence="2">Membrane</location>
        <topology evidence="2">Multi-pass membrane protein</topology>
    </subcellularLocation>
</comment>
<dbReference type="InterPro" id="IPR052023">
    <property type="entry name" value="Histidine_kinase_KdpD"/>
</dbReference>
<dbReference type="InterPro" id="IPR036890">
    <property type="entry name" value="HATPase_C_sf"/>
</dbReference>
<dbReference type="GO" id="GO:0005886">
    <property type="term" value="C:plasma membrane"/>
    <property type="evidence" value="ECO:0007669"/>
    <property type="project" value="TreeGrafter"/>
</dbReference>
<evidence type="ECO:0000256" key="4">
    <source>
        <dbReference type="ARBA" id="ARBA00022553"/>
    </source>
</evidence>
<evidence type="ECO:0000256" key="12">
    <source>
        <dbReference type="ARBA" id="ARBA00023136"/>
    </source>
</evidence>
<dbReference type="InterPro" id="IPR003661">
    <property type="entry name" value="HisK_dim/P_dom"/>
</dbReference>